<gene>
    <name evidence="1" type="ORF">H8S08_03620</name>
</gene>
<keyword evidence="2" id="KW-1185">Reference proteome</keyword>
<evidence type="ECO:0000313" key="1">
    <source>
        <dbReference type="EMBL" id="MBC5616108.1"/>
    </source>
</evidence>
<reference evidence="1 2" key="1">
    <citation type="submission" date="2020-08" db="EMBL/GenBank/DDBJ databases">
        <title>Genome public.</title>
        <authorList>
            <person name="Liu C."/>
            <person name="Sun Q."/>
        </authorList>
    </citation>
    <scope>NUCLEOTIDE SEQUENCE [LARGE SCALE GENOMIC DNA]</scope>
    <source>
        <strain evidence="1 2">New-7</strain>
    </source>
</reference>
<organism evidence="1 2">
    <name type="scientific">Alistipes hominis</name>
    <dbReference type="NCBI Taxonomy" id="2763015"/>
    <lineage>
        <taxon>Bacteria</taxon>
        <taxon>Pseudomonadati</taxon>
        <taxon>Bacteroidota</taxon>
        <taxon>Bacteroidia</taxon>
        <taxon>Bacteroidales</taxon>
        <taxon>Rikenellaceae</taxon>
        <taxon>Alistipes</taxon>
    </lineage>
</organism>
<name>A0ABR7CKC1_9BACT</name>
<proteinExistence type="predicted"/>
<dbReference type="Proteomes" id="UP000636891">
    <property type="component" value="Unassembled WGS sequence"/>
</dbReference>
<sequence length="211" mass="23540">MLDTWHRLERVIKWTGLSVNSFALNIGLKRSENLYQIKRGNNGISRDLANLITTKYPTVSKGWLLTGEGDMFIESQPATVPEGGGVPYYGMDVLSAVESDLRSEPRFRINVPLFNDCDLAALNIGTAMQPEIPAGSIVILKKWTVPAIIPGEAYLVVTQYFRGIRIIRFGEDPTDIQLLASNTKQYDPISIRSSEITKLFIVRGIIIKKSL</sequence>
<evidence type="ECO:0008006" key="3">
    <source>
        <dbReference type="Google" id="ProtNLM"/>
    </source>
</evidence>
<dbReference type="EMBL" id="JACOOK010000002">
    <property type="protein sequence ID" value="MBC5616108.1"/>
    <property type="molecule type" value="Genomic_DNA"/>
</dbReference>
<accession>A0ABR7CKC1</accession>
<evidence type="ECO:0000313" key="2">
    <source>
        <dbReference type="Proteomes" id="UP000636891"/>
    </source>
</evidence>
<protein>
    <recommendedName>
        <fullName evidence="3">Peptidase S24/S26A/S26B/S26C domain-containing protein</fullName>
    </recommendedName>
</protein>
<comment type="caution">
    <text evidence="1">The sequence shown here is derived from an EMBL/GenBank/DDBJ whole genome shotgun (WGS) entry which is preliminary data.</text>
</comment>
<dbReference type="Gene3D" id="2.10.109.10">
    <property type="entry name" value="Umud Fragment, subunit A"/>
    <property type="match status" value="1"/>
</dbReference>